<evidence type="ECO:0000256" key="2">
    <source>
        <dbReference type="SAM" id="Phobius"/>
    </source>
</evidence>
<feature type="transmembrane region" description="Helical" evidence="2">
    <location>
        <begin position="162"/>
        <end position="186"/>
    </location>
</feature>
<dbReference type="Proteomes" id="UP000000305">
    <property type="component" value="Unassembled WGS sequence"/>
</dbReference>
<keyword evidence="2" id="KW-0812">Transmembrane</keyword>
<dbReference type="KEGG" id="dpx:DAPPUDRAFT_327444"/>
<feature type="transmembrane region" description="Helical" evidence="2">
    <location>
        <begin position="63"/>
        <end position="85"/>
    </location>
</feature>
<dbReference type="InParanoid" id="E9HAS2"/>
<protein>
    <submittedName>
        <fullName evidence="3">Uncharacterized protein</fullName>
    </submittedName>
</protein>
<gene>
    <name evidence="3" type="ORF">DAPPUDRAFT_327444</name>
</gene>
<feature type="transmembrane region" description="Helical" evidence="2">
    <location>
        <begin position="117"/>
        <end position="142"/>
    </location>
</feature>
<keyword evidence="2" id="KW-0472">Membrane</keyword>
<keyword evidence="2" id="KW-1133">Transmembrane helix</keyword>
<feature type="region of interest" description="Disordered" evidence="1">
    <location>
        <begin position="257"/>
        <end position="279"/>
    </location>
</feature>
<evidence type="ECO:0000313" key="4">
    <source>
        <dbReference type="Proteomes" id="UP000000305"/>
    </source>
</evidence>
<feature type="transmembrane region" description="Helical" evidence="2">
    <location>
        <begin position="91"/>
        <end position="110"/>
    </location>
</feature>
<proteinExistence type="predicted"/>
<sequence length="279" mass="30728">MVTVETRLCASACAQDFNLVVKIHKEKQQMRPVNSSAGRNRRSNNSQSADNNGDKNLKINTGLLRLFSVFNILLYNVCIGLEAVHPYFGQGIWGSSIHMVSGLLGFGASYRPTYIRLSWVMAFSCLSILFGFIVSGLSWAGYTDCDHYYSEYETDDDDCDRPASQLALMIVNIVAIVISSFVVALVSNPLCCADQSATQNLHTSTIRISTIDTPADTPGLSTGTRTVISSTGIHLFSSHRPEMEILSRLALFSRRQEEEERPPRYSIAVAESDVSGPQN</sequence>
<feature type="compositionally biased region" description="Low complexity" evidence="1">
    <location>
        <begin position="34"/>
        <end position="51"/>
    </location>
</feature>
<evidence type="ECO:0000256" key="1">
    <source>
        <dbReference type="SAM" id="MobiDB-lite"/>
    </source>
</evidence>
<feature type="region of interest" description="Disordered" evidence="1">
    <location>
        <begin position="28"/>
        <end position="53"/>
    </location>
</feature>
<dbReference type="OrthoDB" id="6364967at2759"/>
<dbReference type="HOGENOM" id="CLU_998410_0_0_1"/>
<name>E9HAS2_DAPPU</name>
<organism evidence="3 4">
    <name type="scientific">Daphnia pulex</name>
    <name type="common">Water flea</name>
    <dbReference type="NCBI Taxonomy" id="6669"/>
    <lineage>
        <taxon>Eukaryota</taxon>
        <taxon>Metazoa</taxon>
        <taxon>Ecdysozoa</taxon>
        <taxon>Arthropoda</taxon>
        <taxon>Crustacea</taxon>
        <taxon>Branchiopoda</taxon>
        <taxon>Diplostraca</taxon>
        <taxon>Cladocera</taxon>
        <taxon>Anomopoda</taxon>
        <taxon>Daphniidae</taxon>
        <taxon>Daphnia</taxon>
    </lineage>
</organism>
<reference evidence="3 4" key="1">
    <citation type="journal article" date="2011" name="Science">
        <title>The ecoresponsive genome of Daphnia pulex.</title>
        <authorList>
            <person name="Colbourne J.K."/>
            <person name="Pfrender M.E."/>
            <person name="Gilbert D."/>
            <person name="Thomas W.K."/>
            <person name="Tucker A."/>
            <person name="Oakley T.H."/>
            <person name="Tokishita S."/>
            <person name="Aerts A."/>
            <person name="Arnold G.J."/>
            <person name="Basu M.K."/>
            <person name="Bauer D.J."/>
            <person name="Caceres C.E."/>
            <person name="Carmel L."/>
            <person name="Casola C."/>
            <person name="Choi J.H."/>
            <person name="Detter J.C."/>
            <person name="Dong Q."/>
            <person name="Dusheyko S."/>
            <person name="Eads B.D."/>
            <person name="Frohlich T."/>
            <person name="Geiler-Samerotte K.A."/>
            <person name="Gerlach D."/>
            <person name="Hatcher P."/>
            <person name="Jogdeo S."/>
            <person name="Krijgsveld J."/>
            <person name="Kriventseva E.V."/>
            <person name="Kultz D."/>
            <person name="Laforsch C."/>
            <person name="Lindquist E."/>
            <person name="Lopez J."/>
            <person name="Manak J.R."/>
            <person name="Muller J."/>
            <person name="Pangilinan J."/>
            <person name="Patwardhan R.P."/>
            <person name="Pitluck S."/>
            <person name="Pritham E.J."/>
            <person name="Rechtsteiner A."/>
            <person name="Rho M."/>
            <person name="Rogozin I.B."/>
            <person name="Sakarya O."/>
            <person name="Salamov A."/>
            <person name="Schaack S."/>
            <person name="Shapiro H."/>
            <person name="Shiga Y."/>
            <person name="Skalitzky C."/>
            <person name="Smith Z."/>
            <person name="Souvorov A."/>
            <person name="Sung W."/>
            <person name="Tang Z."/>
            <person name="Tsuchiya D."/>
            <person name="Tu H."/>
            <person name="Vos H."/>
            <person name="Wang M."/>
            <person name="Wolf Y.I."/>
            <person name="Yamagata H."/>
            <person name="Yamada T."/>
            <person name="Ye Y."/>
            <person name="Shaw J.R."/>
            <person name="Andrews J."/>
            <person name="Crease T.J."/>
            <person name="Tang H."/>
            <person name="Lucas S.M."/>
            <person name="Robertson H.M."/>
            <person name="Bork P."/>
            <person name="Koonin E.V."/>
            <person name="Zdobnov E.M."/>
            <person name="Grigoriev I.V."/>
            <person name="Lynch M."/>
            <person name="Boore J.L."/>
        </authorList>
    </citation>
    <scope>NUCLEOTIDE SEQUENCE [LARGE SCALE GENOMIC DNA]</scope>
</reference>
<dbReference type="AlphaFoldDB" id="E9HAS2"/>
<evidence type="ECO:0000313" key="3">
    <source>
        <dbReference type="EMBL" id="EFX71077.1"/>
    </source>
</evidence>
<accession>E9HAS2</accession>
<dbReference type="EMBL" id="GL732613">
    <property type="protein sequence ID" value="EFX71077.1"/>
    <property type="molecule type" value="Genomic_DNA"/>
</dbReference>
<keyword evidence="4" id="KW-1185">Reference proteome</keyword>